<proteinExistence type="predicted"/>
<dbReference type="EMBL" id="UZAL01042700">
    <property type="protein sequence ID" value="VDP80358.1"/>
    <property type="molecule type" value="Genomic_DNA"/>
</dbReference>
<sequence>MWGPVAQLSIIQAYRDSLLVERLSSPLGNGQLLARLLVDLPDSNDVNNLSALLSTQTNQMIIPLGILSPSTYRLSNPIQPGIVGFICLIYNPNRNRIHGEFFFLRGRKK</sequence>
<dbReference type="AlphaFoldDB" id="A0A183PZ48"/>
<protein>
    <submittedName>
        <fullName evidence="1">Uncharacterized protein</fullName>
    </submittedName>
</protein>
<accession>A0A183PZ48</accession>
<gene>
    <name evidence="1" type="ORF">SMTD_LOCUS19632</name>
</gene>
<evidence type="ECO:0000313" key="1">
    <source>
        <dbReference type="EMBL" id="VDP80358.1"/>
    </source>
</evidence>
<dbReference type="Proteomes" id="UP000269396">
    <property type="component" value="Unassembled WGS sequence"/>
</dbReference>
<name>A0A183PZ48_9TREM</name>
<organism evidence="1 2">
    <name type="scientific">Schistosoma mattheei</name>
    <dbReference type="NCBI Taxonomy" id="31246"/>
    <lineage>
        <taxon>Eukaryota</taxon>
        <taxon>Metazoa</taxon>
        <taxon>Spiralia</taxon>
        <taxon>Lophotrochozoa</taxon>
        <taxon>Platyhelminthes</taxon>
        <taxon>Trematoda</taxon>
        <taxon>Digenea</taxon>
        <taxon>Strigeidida</taxon>
        <taxon>Schistosomatoidea</taxon>
        <taxon>Schistosomatidae</taxon>
        <taxon>Schistosoma</taxon>
    </lineage>
</organism>
<reference evidence="1 2" key="1">
    <citation type="submission" date="2018-11" db="EMBL/GenBank/DDBJ databases">
        <authorList>
            <consortium name="Pathogen Informatics"/>
        </authorList>
    </citation>
    <scope>NUCLEOTIDE SEQUENCE [LARGE SCALE GENOMIC DNA]</scope>
    <source>
        <strain>Denwood</strain>
        <strain evidence="2">Zambia</strain>
    </source>
</reference>
<evidence type="ECO:0000313" key="2">
    <source>
        <dbReference type="Proteomes" id="UP000269396"/>
    </source>
</evidence>
<keyword evidence="2" id="KW-1185">Reference proteome</keyword>